<dbReference type="AlphaFoldDB" id="A0AAD4K2N4"/>
<evidence type="ECO:0000256" key="3">
    <source>
        <dbReference type="ARBA" id="ARBA00022475"/>
    </source>
</evidence>
<feature type="non-terminal residue" evidence="12">
    <location>
        <position position="1"/>
    </location>
</feature>
<feature type="transmembrane region" description="Helical" evidence="8">
    <location>
        <begin position="216"/>
        <end position="236"/>
    </location>
</feature>
<feature type="compositionally biased region" description="Low complexity" evidence="7">
    <location>
        <begin position="62"/>
        <end position="96"/>
    </location>
</feature>
<name>A0AAD4K2N4_9MUSC</name>
<dbReference type="EMBL" id="JAJJHW010002585">
    <property type="protein sequence ID" value="KAH8371249.1"/>
    <property type="molecule type" value="Genomic_DNA"/>
</dbReference>
<keyword evidence="6 8" id="KW-0472">Membrane</keyword>
<feature type="domain" description="Concentrative nucleoside transporter C-terminal" evidence="10">
    <location>
        <begin position="381"/>
        <end position="589"/>
    </location>
</feature>
<dbReference type="InterPro" id="IPR002668">
    <property type="entry name" value="CNT_N_dom"/>
</dbReference>
<feature type="transmembrane region" description="Helical" evidence="8">
    <location>
        <begin position="275"/>
        <end position="298"/>
    </location>
</feature>
<dbReference type="Pfam" id="PF07670">
    <property type="entry name" value="Gate"/>
    <property type="match status" value="1"/>
</dbReference>
<feature type="transmembrane region" description="Helical" evidence="8">
    <location>
        <begin position="569"/>
        <end position="588"/>
    </location>
</feature>
<dbReference type="Proteomes" id="UP001200034">
    <property type="component" value="Unassembled WGS sequence"/>
</dbReference>
<evidence type="ECO:0000256" key="8">
    <source>
        <dbReference type="SAM" id="Phobius"/>
    </source>
</evidence>
<proteinExistence type="inferred from homology"/>
<evidence type="ECO:0000256" key="1">
    <source>
        <dbReference type="ARBA" id="ARBA00004651"/>
    </source>
</evidence>
<feature type="transmembrane region" description="Helical" evidence="8">
    <location>
        <begin position="379"/>
        <end position="401"/>
    </location>
</feature>
<evidence type="ECO:0000259" key="11">
    <source>
        <dbReference type="Pfam" id="PF07670"/>
    </source>
</evidence>
<evidence type="ECO:0008006" key="14">
    <source>
        <dbReference type="Google" id="ProtNLM"/>
    </source>
</evidence>
<feature type="transmembrane region" description="Helical" evidence="8">
    <location>
        <begin position="111"/>
        <end position="136"/>
    </location>
</feature>
<sequence>MADPGVEEPPDPKKERRNRIIKMVLHILFHIIFIAFFIWAAIIYLLFDQNEQRCIRPKPPEAENTTTTAAAAPGENPNPEEAAATTTTTTTSTTPAPEDKKLWKAHILCEFNWCIGFGFLVLMFVIFYIFWIYYWLFKPYIGQKLYDNKIEPIIDRWIEFSRRRVVSIIMLVAIIIIVGVYLGFECRDEARKAVGITAPIIFILLGVGISHSRRNIPWRIVVHGMLGQLILGILCIRLQTGRDIFHCLGEKVTRFLRFTDHGARFVYGDRICDEYVFAFAILAVIFFFSVVTSVLYYLGVMQFILGAFGYLLQAMVGTTVCESVNAVGNVFLGMSESPLMIRPYIKVLTLSELHCICTLGYATVAGTVLGAYISFGASAAYLITASVMAAPGGLAYAKLFYPETEESQTKSDNIQLEKSEDHSILDAAASGAANGLMIVLGIVSNIIAFLAIVYFFNAVTEWFFELAGKDGVTFLYLLTQLFTPLAFIMGVPSYDCELVARVVAEKTIINEFVGYKSLGELIKEKKIDQRSAGIATFALCGFANPGSLGILIAALSAMAPTRRNDITQVALRAFLTGSLVSFTSASIAG</sequence>
<feature type="domain" description="Nucleoside transporter/FeoB GTPase Gate" evidence="11">
    <location>
        <begin position="280"/>
        <end position="378"/>
    </location>
</feature>
<keyword evidence="4 8" id="KW-0812">Transmembrane</keyword>
<comment type="subcellular location">
    <subcellularLocation>
        <location evidence="1">Cell membrane</location>
        <topology evidence="1">Multi-pass membrane protein</topology>
    </subcellularLocation>
</comment>
<dbReference type="PANTHER" id="PTHR10590:SF4">
    <property type="entry name" value="SOLUTE CARRIER FAMILY 28 MEMBER 3"/>
    <property type="match status" value="1"/>
</dbReference>
<dbReference type="PANTHER" id="PTHR10590">
    <property type="entry name" value="SODIUM/NUCLEOSIDE COTRANSPORTER"/>
    <property type="match status" value="1"/>
</dbReference>
<evidence type="ECO:0000256" key="4">
    <source>
        <dbReference type="ARBA" id="ARBA00022692"/>
    </source>
</evidence>
<evidence type="ECO:0000259" key="10">
    <source>
        <dbReference type="Pfam" id="PF07662"/>
    </source>
</evidence>
<organism evidence="12 13">
    <name type="scientific">Drosophila rubida</name>
    <dbReference type="NCBI Taxonomy" id="30044"/>
    <lineage>
        <taxon>Eukaryota</taxon>
        <taxon>Metazoa</taxon>
        <taxon>Ecdysozoa</taxon>
        <taxon>Arthropoda</taxon>
        <taxon>Hexapoda</taxon>
        <taxon>Insecta</taxon>
        <taxon>Pterygota</taxon>
        <taxon>Neoptera</taxon>
        <taxon>Endopterygota</taxon>
        <taxon>Diptera</taxon>
        <taxon>Brachycera</taxon>
        <taxon>Muscomorpha</taxon>
        <taxon>Ephydroidea</taxon>
        <taxon>Drosophilidae</taxon>
        <taxon>Drosophila</taxon>
    </lineage>
</organism>
<protein>
    <recommendedName>
        <fullName evidence="14">Sodium/nucleoside cotransporter</fullName>
    </recommendedName>
</protein>
<accession>A0AAD4K2N4</accession>
<feature type="transmembrane region" description="Helical" evidence="8">
    <location>
        <begin position="193"/>
        <end position="210"/>
    </location>
</feature>
<feature type="region of interest" description="Disordered" evidence="7">
    <location>
        <begin position="57"/>
        <end position="96"/>
    </location>
</feature>
<feature type="transmembrane region" description="Helical" evidence="8">
    <location>
        <begin position="436"/>
        <end position="459"/>
    </location>
</feature>
<gene>
    <name evidence="12" type="ORF">KR093_006730</name>
</gene>
<dbReference type="InterPro" id="IPR008276">
    <property type="entry name" value="C_nuclsd_transpt"/>
</dbReference>
<evidence type="ECO:0000256" key="2">
    <source>
        <dbReference type="ARBA" id="ARBA00009033"/>
    </source>
</evidence>
<dbReference type="GO" id="GO:0005415">
    <property type="term" value="F:nucleoside:sodium symporter activity"/>
    <property type="evidence" value="ECO:0007669"/>
    <property type="project" value="TreeGrafter"/>
</dbReference>
<dbReference type="Pfam" id="PF07662">
    <property type="entry name" value="Nucleos_tra2_C"/>
    <property type="match status" value="1"/>
</dbReference>
<evidence type="ECO:0000313" key="13">
    <source>
        <dbReference type="Proteomes" id="UP001200034"/>
    </source>
</evidence>
<keyword evidence="5 8" id="KW-1133">Transmembrane helix</keyword>
<feature type="transmembrane region" description="Helical" evidence="8">
    <location>
        <begin position="532"/>
        <end position="557"/>
    </location>
</feature>
<comment type="caution">
    <text evidence="12">The sequence shown here is derived from an EMBL/GenBank/DDBJ whole genome shotgun (WGS) entry which is preliminary data.</text>
</comment>
<reference evidence="12" key="1">
    <citation type="journal article" date="2021" name="Mol. Ecol. Resour.">
        <title>Phylogenomic analyses of the genus Drosophila reveals genomic signals of climate adaptation.</title>
        <authorList>
            <person name="Li F."/>
            <person name="Rane R.V."/>
            <person name="Luria V."/>
            <person name="Xiong Z."/>
            <person name="Chen J."/>
            <person name="Li Z."/>
            <person name="Catullo R.A."/>
            <person name="Griffin P.C."/>
            <person name="Schiffer M."/>
            <person name="Pearce S."/>
            <person name="Lee S.F."/>
            <person name="McElroy K."/>
            <person name="Stocker A."/>
            <person name="Shirriffs J."/>
            <person name="Cockerell F."/>
            <person name="Coppin C."/>
            <person name="Sgro C.M."/>
            <person name="Karger A."/>
            <person name="Cain J.W."/>
            <person name="Weber J.A."/>
            <person name="Santpere G."/>
            <person name="Kirschner M.W."/>
            <person name="Hoffmann A.A."/>
            <person name="Oakeshott J.G."/>
            <person name="Zhang G."/>
        </authorList>
    </citation>
    <scope>NUCLEOTIDE SEQUENCE</scope>
    <source>
        <strain evidence="12">BGI-SZ-2011g</strain>
    </source>
</reference>
<keyword evidence="3" id="KW-1003">Cell membrane</keyword>
<feature type="transmembrane region" description="Helical" evidence="8">
    <location>
        <begin position="471"/>
        <end position="491"/>
    </location>
</feature>
<feature type="domain" description="Concentrative nucleoside transporter N-terminal" evidence="9">
    <location>
        <begin position="200"/>
        <end position="269"/>
    </location>
</feature>
<dbReference type="GO" id="GO:0005886">
    <property type="term" value="C:plasma membrane"/>
    <property type="evidence" value="ECO:0007669"/>
    <property type="project" value="UniProtKB-SubCell"/>
</dbReference>
<keyword evidence="13" id="KW-1185">Reference proteome</keyword>
<feature type="transmembrane region" description="Helical" evidence="8">
    <location>
        <begin position="165"/>
        <end position="184"/>
    </location>
</feature>
<comment type="similarity">
    <text evidence="2">Belongs to the concentrative nucleoside transporter (CNT) (TC 2.A.41) family.</text>
</comment>
<evidence type="ECO:0000256" key="6">
    <source>
        <dbReference type="ARBA" id="ARBA00023136"/>
    </source>
</evidence>
<dbReference type="Pfam" id="PF01773">
    <property type="entry name" value="Nucleos_tra2_N"/>
    <property type="match status" value="1"/>
</dbReference>
<evidence type="ECO:0000256" key="5">
    <source>
        <dbReference type="ARBA" id="ARBA00022989"/>
    </source>
</evidence>
<evidence type="ECO:0000256" key="7">
    <source>
        <dbReference type="SAM" id="MobiDB-lite"/>
    </source>
</evidence>
<dbReference type="InterPro" id="IPR011657">
    <property type="entry name" value="CNT_C_dom"/>
</dbReference>
<dbReference type="InterPro" id="IPR011642">
    <property type="entry name" value="Gate_dom"/>
</dbReference>
<evidence type="ECO:0000313" key="12">
    <source>
        <dbReference type="EMBL" id="KAH8371249.1"/>
    </source>
</evidence>
<evidence type="ECO:0000259" key="9">
    <source>
        <dbReference type="Pfam" id="PF01773"/>
    </source>
</evidence>
<feature type="transmembrane region" description="Helical" evidence="8">
    <location>
        <begin position="20"/>
        <end position="47"/>
    </location>
</feature>